<evidence type="ECO:0000313" key="3">
    <source>
        <dbReference type="Proteomes" id="UP000068516"/>
    </source>
</evidence>
<proteinExistence type="predicted"/>
<dbReference type="EMBL" id="CP013336">
    <property type="protein sequence ID" value="ALQ36456.1"/>
    <property type="molecule type" value="Genomic_DNA"/>
</dbReference>
<gene>
    <name evidence="2" type="ORF">RN92_11210</name>
</gene>
<evidence type="ECO:0000256" key="1">
    <source>
        <dbReference type="SAM" id="Phobius"/>
    </source>
</evidence>
<keyword evidence="1" id="KW-0472">Membrane</keyword>
<keyword evidence="1" id="KW-0812">Transmembrane</keyword>
<feature type="transmembrane region" description="Helical" evidence="1">
    <location>
        <begin position="6"/>
        <end position="31"/>
    </location>
</feature>
<protein>
    <submittedName>
        <fullName evidence="2">Uncharacterized protein</fullName>
    </submittedName>
</protein>
<feature type="transmembrane region" description="Helical" evidence="1">
    <location>
        <begin position="84"/>
        <end position="104"/>
    </location>
</feature>
<accession>A0AAC9A225</accession>
<organism evidence="2 3">
    <name type="scientific">Fusobacterium hwasookii ChDC F206</name>
    <dbReference type="NCBI Taxonomy" id="1307443"/>
    <lineage>
        <taxon>Bacteria</taxon>
        <taxon>Fusobacteriati</taxon>
        <taxon>Fusobacteriota</taxon>
        <taxon>Fusobacteriia</taxon>
        <taxon>Fusobacteriales</taxon>
        <taxon>Fusobacteriaceae</taxon>
        <taxon>Fusobacterium</taxon>
    </lineage>
</organism>
<keyword evidence="1" id="KW-1133">Transmembrane helix</keyword>
<sequence length="105" mass="11410">MFSLPIFSLLWIAVSSPFFLSSFVTSCALLISVLNPKSSVLVFFPDISKSVFIAVALFICSLSTLSCFTDIFGTSVPIDIPPPIFSYLFLSLPIIPLVSLLNSLI</sequence>
<dbReference type="Proteomes" id="UP000068516">
    <property type="component" value="Chromosome"/>
</dbReference>
<name>A0AAC9A225_9FUSO</name>
<dbReference type="AlphaFoldDB" id="A0AAC9A225"/>
<evidence type="ECO:0000313" key="2">
    <source>
        <dbReference type="EMBL" id="ALQ36456.1"/>
    </source>
</evidence>
<reference evidence="2 3" key="1">
    <citation type="submission" date="2015-11" db="EMBL/GenBank/DDBJ databases">
        <authorList>
            <person name="Kook J.-K."/>
            <person name="Park S.-N."/>
            <person name="Lim Y.K."/>
            <person name="Jo E."/>
        </authorList>
    </citation>
    <scope>NUCLEOTIDE SEQUENCE [LARGE SCALE GENOMIC DNA]</scope>
    <source>
        <strain evidence="2 3">ChDC F206</strain>
    </source>
</reference>
<feature type="transmembrane region" description="Helical" evidence="1">
    <location>
        <begin position="51"/>
        <end position="72"/>
    </location>
</feature>